<dbReference type="SUPFAM" id="SSF141868">
    <property type="entry name" value="EAL domain-like"/>
    <property type="match status" value="1"/>
</dbReference>
<dbReference type="InterPro" id="IPR000014">
    <property type="entry name" value="PAS"/>
</dbReference>
<feature type="transmembrane region" description="Helical" evidence="3">
    <location>
        <begin position="142"/>
        <end position="161"/>
    </location>
</feature>
<dbReference type="AlphaFoldDB" id="A0A250KWC6"/>
<feature type="transmembrane region" description="Helical" evidence="3">
    <location>
        <begin position="12"/>
        <end position="32"/>
    </location>
</feature>
<evidence type="ECO:0000313" key="9">
    <source>
        <dbReference type="Proteomes" id="UP000266313"/>
    </source>
</evidence>
<keyword evidence="3" id="KW-1133">Transmembrane helix</keyword>
<dbReference type="SMART" id="SM00091">
    <property type="entry name" value="PAS"/>
    <property type="match status" value="3"/>
</dbReference>
<feature type="domain" description="PAS" evidence="4">
    <location>
        <begin position="429"/>
        <end position="499"/>
    </location>
</feature>
<reference evidence="8 9" key="1">
    <citation type="submission" date="2016-12" db="EMBL/GenBank/DDBJ databases">
        <title>Genome sequencing of Methylocaldum marinum.</title>
        <authorList>
            <person name="Takeuchi M."/>
            <person name="Kamagata Y."/>
            <person name="Hiraoka S."/>
            <person name="Oshima K."/>
            <person name="Hattori M."/>
            <person name="Iwasaki W."/>
        </authorList>
    </citation>
    <scope>NUCLEOTIDE SEQUENCE [LARGE SCALE GENOMIC DNA]</scope>
    <source>
        <strain evidence="8 9">S8</strain>
    </source>
</reference>
<dbReference type="GO" id="GO:0003824">
    <property type="term" value="F:catalytic activity"/>
    <property type="evidence" value="ECO:0007669"/>
    <property type="project" value="UniProtKB-ARBA"/>
</dbReference>
<dbReference type="Proteomes" id="UP000266313">
    <property type="component" value="Chromosome"/>
</dbReference>
<dbReference type="OrthoDB" id="9787514at2"/>
<dbReference type="Pfam" id="PF12860">
    <property type="entry name" value="PAS_7"/>
    <property type="match status" value="1"/>
</dbReference>
<protein>
    <submittedName>
        <fullName evidence="8">Diguanylate cyclase/phosphodiesterase with PAS/PAC sensor</fullName>
    </submittedName>
</protein>
<dbReference type="SMART" id="SM00267">
    <property type="entry name" value="GGDEF"/>
    <property type="match status" value="1"/>
</dbReference>
<proteinExistence type="predicted"/>
<dbReference type="InterPro" id="IPR035919">
    <property type="entry name" value="EAL_sf"/>
</dbReference>
<gene>
    <name evidence="8" type="ORF">sS8_3994</name>
</gene>
<dbReference type="InterPro" id="IPR001610">
    <property type="entry name" value="PAC"/>
</dbReference>
<dbReference type="Gene3D" id="3.30.450.20">
    <property type="entry name" value="PAS domain"/>
    <property type="match status" value="3"/>
</dbReference>
<evidence type="ECO:0000259" key="6">
    <source>
        <dbReference type="PROSITE" id="PS50883"/>
    </source>
</evidence>
<organism evidence="8 9">
    <name type="scientific">Methylocaldum marinum</name>
    <dbReference type="NCBI Taxonomy" id="1432792"/>
    <lineage>
        <taxon>Bacteria</taxon>
        <taxon>Pseudomonadati</taxon>
        <taxon>Pseudomonadota</taxon>
        <taxon>Gammaproteobacteria</taxon>
        <taxon>Methylococcales</taxon>
        <taxon>Methylococcaceae</taxon>
        <taxon>Methylocaldum</taxon>
    </lineage>
</organism>
<dbReference type="InterPro" id="IPR000700">
    <property type="entry name" value="PAS-assoc_C"/>
</dbReference>
<dbReference type="SUPFAM" id="SSF55073">
    <property type="entry name" value="Nucleotide cyclase"/>
    <property type="match status" value="1"/>
</dbReference>
<keyword evidence="2" id="KW-0175">Coiled coil</keyword>
<dbReference type="PANTHER" id="PTHR44757">
    <property type="entry name" value="DIGUANYLATE CYCLASE DGCP"/>
    <property type="match status" value="1"/>
</dbReference>
<dbReference type="CDD" id="cd00130">
    <property type="entry name" value="PAS"/>
    <property type="match status" value="2"/>
</dbReference>
<feature type="domain" description="PAC" evidence="5">
    <location>
        <begin position="499"/>
        <end position="553"/>
    </location>
</feature>
<comment type="cofactor">
    <cofactor evidence="1">
        <name>Mg(2+)</name>
        <dbReference type="ChEBI" id="CHEBI:18420"/>
    </cofactor>
</comment>
<feature type="transmembrane region" description="Helical" evidence="3">
    <location>
        <begin position="116"/>
        <end position="136"/>
    </location>
</feature>
<accession>A0A250KWC6</accession>
<dbReference type="KEGG" id="mmai:sS8_3994"/>
<dbReference type="CDD" id="cd01949">
    <property type="entry name" value="GGDEF"/>
    <property type="match status" value="1"/>
</dbReference>
<dbReference type="Pfam" id="PF08448">
    <property type="entry name" value="PAS_4"/>
    <property type="match status" value="1"/>
</dbReference>
<dbReference type="Gene3D" id="3.30.70.270">
    <property type="match status" value="1"/>
</dbReference>
<dbReference type="InterPro" id="IPR052155">
    <property type="entry name" value="Biofilm_reg_signaling"/>
</dbReference>
<dbReference type="InterPro" id="IPR043128">
    <property type="entry name" value="Rev_trsase/Diguanyl_cyclase"/>
</dbReference>
<evidence type="ECO:0000313" key="8">
    <source>
        <dbReference type="EMBL" id="BBA35925.1"/>
    </source>
</evidence>
<dbReference type="PROSITE" id="PS50113">
    <property type="entry name" value="PAC"/>
    <property type="match status" value="2"/>
</dbReference>
<evidence type="ECO:0000256" key="3">
    <source>
        <dbReference type="SAM" id="Phobius"/>
    </source>
</evidence>
<keyword evidence="3" id="KW-0812">Transmembrane</keyword>
<feature type="transmembrane region" description="Helical" evidence="3">
    <location>
        <begin position="78"/>
        <end position="95"/>
    </location>
</feature>
<dbReference type="InterPro" id="IPR013655">
    <property type="entry name" value="PAS_fold_3"/>
</dbReference>
<feature type="coiled-coil region" evidence="2">
    <location>
        <begin position="270"/>
        <end position="300"/>
    </location>
</feature>
<dbReference type="EMBL" id="AP017928">
    <property type="protein sequence ID" value="BBA35925.1"/>
    <property type="molecule type" value="Genomic_DNA"/>
</dbReference>
<dbReference type="PROSITE" id="PS50112">
    <property type="entry name" value="PAS"/>
    <property type="match status" value="2"/>
</dbReference>
<evidence type="ECO:0000259" key="4">
    <source>
        <dbReference type="PROSITE" id="PS50112"/>
    </source>
</evidence>
<feature type="domain" description="EAL" evidence="6">
    <location>
        <begin position="879"/>
        <end position="1131"/>
    </location>
</feature>
<feature type="domain" description="PAC" evidence="5">
    <location>
        <begin position="375"/>
        <end position="428"/>
    </location>
</feature>
<feature type="coiled-coil region" evidence="2">
    <location>
        <begin position="544"/>
        <end position="577"/>
    </location>
</feature>
<dbReference type="SUPFAM" id="SSF55785">
    <property type="entry name" value="PYP-like sensor domain (PAS domain)"/>
    <property type="match status" value="3"/>
</dbReference>
<evidence type="ECO:0000256" key="2">
    <source>
        <dbReference type="SAM" id="Coils"/>
    </source>
</evidence>
<dbReference type="FunFam" id="3.30.70.270:FF:000001">
    <property type="entry name" value="Diguanylate cyclase domain protein"/>
    <property type="match status" value="1"/>
</dbReference>
<dbReference type="NCBIfam" id="TIGR00254">
    <property type="entry name" value="GGDEF"/>
    <property type="match status" value="1"/>
</dbReference>
<dbReference type="SMART" id="SM00052">
    <property type="entry name" value="EAL"/>
    <property type="match status" value="1"/>
</dbReference>
<dbReference type="CDD" id="cd01948">
    <property type="entry name" value="EAL"/>
    <property type="match status" value="1"/>
</dbReference>
<dbReference type="Gene3D" id="2.10.70.100">
    <property type="match status" value="1"/>
</dbReference>
<dbReference type="InterPro" id="IPR035965">
    <property type="entry name" value="PAS-like_dom_sf"/>
</dbReference>
<dbReference type="InterPro" id="IPR013656">
    <property type="entry name" value="PAS_4"/>
</dbReference>
<dbReference type="SMART" id="SM00086">
    <property type="entry name" value="PAC"/>
    <property type="match status" value="2"/>
</dbReference>
<dbReference type="InterPro" id="IPR000160">
    <property type="entry name" value="GGDEF_dom"/>
</dbReference>
<dbReference type="Gene3D" id="3.20.20.450">
    <property type="entry name" value="EAL domain"/>
    <property type="match status" value="1"/>
</dbReference>
<sequence>MAELADISALRFIDLSVFYGFSYLILAVAVFLQPRSGRMVPFASELWLLGIFGSFHGIKEWLDVWMLLHKEGGAALRLLNASILVFSYLALFEFGRRLAVIRVASDKNQRPMRPSWLGPWVYLPLLAGVLGLTWIADDVVRGVSAGGQLLFGFSGSLISGVSLSVRRGRVCGWPVFPEIKSYLCVAAGTLIAYAVVAGLLIEGDEAFPDWLPTASSFAAVTGVPVHVLRGVCAFMLALALVFMTRSLNIAAQKHVESALAETAELNAGLAQRVRESTASLEAANRKLQKEIEERKLIEQGLRESEADLQRAQSVAHVGSWHLDVPNSALRWSAETYRIFGISEAAPLAIEDFWRLVHPEDRSVVESSWQAALRGESYDIEHRIAISGQVKWVREKAELEFDASGRAIGGTGIVQDITARKRAEEELKHAKELIQLVVDSIPVSISLIDCEQRYVLVNRSYEEWFQKSRGEIIGKPMWELLESEIYEQVRSHARAALSGDTVRFELLAKNSKGAQRWLDIQYLPRTDENGRVSGIFVLWFDITHRKHTEQRLRRILDRLRLSENRQRELAKLAQQEQRRMGALLSAMSIGILFEDRAGLVEYINPAFLRMWAIDEEFLLVGRTTRDVLEHSTHRFARPDHASKYVLRVLDTHEISERFELDLYDGRVLTQISYPVTDDAGRMIGRLWIYEDITYERQTAQQLLYLAERDPLTGLFNRHRFQDQLERLIATSVRTGGKFCLIYFDLDEFKYINDTFGHKAGDTVLVRIAGEISTLVRHEETFARLGGDEFAILSTVTPNSDLEALPGRIANAISAIPFRFRSTNMRVTGSVGVAVFPDHGENAEDLIAHADTAMYQAKGQGKNTWAIYDPTRDGSEAMMQRLSWNRRIAEALQRDLFELHYQGVYSVADGTLSHLEVLVRMRNPVDPACLIMPGQFISIAEKSGQITEIDRWVLKRGIEILARHPSIPPLAVNISGRTFDDPSLPHFIRSQLKQYGVDPVRLIIELTETAAVSDIQDAQRFIEAIHQAGCRVCLDDFGSGFSTFGYLKYLGVEVLKIDGLFIRDLPNNRDNQVFVKAMVDVARGLKKTTVAEYVEDAATLDMIRGLGVTLAQGYYLDRPVAEHPALEAAVSSEAGH</sequence>
<dbReference type="PANTHER" id="PTHR44757:SF2">
    <property type="entry name" value="BIOFILM ARCHITECTURE MAINTENANCE PROTEIN MBAA"/>
    <property type="match status" value="1"/>
</dbReference>
<dbReference type="InterPro" id="IPR001633">
    <property type="entry name" value="EAL_dom"/>
</dbReference>
<feature type="domain" description="GGDEF" evidence="7">
    <location>
        <begin position="735"/>
        <end position="868"/>
    </location>
</feature>
<dbReference type="NCBIfam" id="TIGR00229">
    <property type="entry name" value="sensory_box"/>
    <property type="match status" value="2"/>
</dbReference>
<dbReference type="Pfam" id="PF08447">
    <property type="entry name" value="PAS_3"/>
    <property type="match status" value="1"/>
</dbReference>
<dbReference type="PROSITE" id="PS50887">
    <property type="entry name" value="GGDEF"/>
    <property type="match status" value="1"/>
</dbReference>
<dbReference type="PROSITE" id="PS50883">
    <property type="entry name" value="EAL"/>
    <property type="match status" value="1"/>
</dbReference>
<feature type="domain" description="PAS" evidence="4">
    <location>
        <begin position="304"/>
        <end position="375"/>
    </location>
</feature>
<keyword evidence="9" id="KW-1185">Reference proteome</keyword>
<dbReference type="Pfam" id="PF00563">
    <property type="entry name" value="EAL"/>
    <property type="match status" value="1"/>
</dbReference>
<evidence type="ECO:0000259" key="5">
    <source>
        <dbReference type="PROSITE" id="PS50113"/>
    </source>
</evidence>
<dbReference type="InterPro" id="IPR029787">
    <property type="entry name" value="Nucleotide_cyclase"/>
</dbReference>
<feature type="transmembrane region" description="Helical" evidence="3">
    <location>
        <begin position="182"/>
        <end position="201"/>
    </location>
</feature>
<keyword evidence="3" id="KW-0472">Membrane</keyword>
<feature type="transmembrane region" description="Helical" evidence="3">
    <location>
        <begin position="39"/>
        <end position="58"/>
    </location>
</feature>
<evidence type="ECO:0000259" key="7">
    <source>
        <dbReference type="PROSITE" id="PS50887"/>
    </source>
</evidence>
<name>A0A250KWC6_9GAMM</name>
<evidence type="ECO:0000256" key="1">
    <source>
        <dbReference type="ARBA" id="ARBA00001946"/>
    </source>
</evidence>
<dbReference type="Pfam" id="PF00990">
    <property type="entry name" value="GGDEF"/>
    <property type="match status" value="1"/>
</dbReference>